<organism evidence="5 6">
    <name type="scientific">Paenibacillus paeoniae</name>
    <dbReference type="NCBI Taxonomy" id="2292705"/>
    <lineage>
        <taxon>Bacteria</taxon>
        <taxon>Bacillati</taxon>
        <taxon>Bacillota</taxon>
        <taxon>Bacilli</taxon>
        <taxon>Bacillales</taxon>
        <taxon>Paenibacillaceae</taxon>
        <taxon>Paenibacillus</taxon>
    </lineage>
</organism>
<dbReference type="Gene3D" id="3.20.20.80">
    <property type="entry name" value="Glycosidases"/>
    <property type="match status" value="1"/>
</dbReference>
<dbReference type="Pfam" id="PF00395">
    <property type="entry name" value="SLH"/>
    <property type="match status" value="3"/>
</dbReference>
<gene>
    <name evidence="5" type="ORF">DX130_11370</name>
</gene>
<dbReference type="InterPro" id="IPR003790">
    <property type="entry name" value="GHL10"/>
</dbReference>
<dbReference type="EMBL" id="QUBQ01000001">
    <property type="protein sequence ID" value="REK77562.1"/>
    <property type="molecule type" value="Genomic_DNA"/>
</dbReference>
<comment type="caution">
    <text evidence="5">The sequence shown here is derived from an EMBL/GenBank/DDBJ whole genome shotgun (WGS) entry which is preliminary data.</text>
</comment>
<dbReference type="SUPFAM" id="SSF51445">
    <property type="entry name" value="(Trans)glycosidases"/>
    <property type="match status" value="1"/>
</dbReference>
<dbReference type="PANTHER" id="PTHR43405">
    <property type="entry name" value="GLYCOSYL HYDROLASE DIGH"/>
    <property type="match status" value="1"/>
</dbReference>
<dbReference type="InterPro" id="IPR013693">
    <property type="entry name" value="SpoIID/LytB_N"/>
</dbReference>
<evidence type="ECO:0000313" key="5">
    <source>
        <dbReference type="EMBL" id="REK77562.1"/>
    </source>
</evidence>
<dbReference type="PANTHER" id="PTHR43405:SF1">
    <property type="entry name" value="GLYCOSYL HYDROLASE DIGH"/>
    <property type="match status" value="1"/>
</dbReference>
<dbReference type="InterPro" id="IPR052177">
    <property type="entry name" value="Divisome_Glycosyl_Hydrolase"/>
</dbReference>
<name>A0A371PMY5_9BACL</name>
<sequence>MYSIPRKGAAVHPGFCLDKAMSLSIYESAFMKQLGIIHYEKGSVGLNLYRKSNRNVATLIVMMMLWGSLFSGLAYAAEEQLSSEPDIASDTVPNESEKEAFEETMAFPLAALAADHIVLEDFEDVSDMFVTEARTVPRSTKLELSPRPGPVMYGQSSGKFEYDFTGTDGTSAAYVNFTGNRKIEGNPTRIGMWVYGDAGKHWLRALFDKGNGTTATADFTTSGGFNWNGWQYVTAPVPQWEAGTIALRQIYIVETSNLNKNKGTVYFDQLSAIYPSGNPAFIELSGLIDMKPGDSLQGSVLATAAGNKTRTDVTGASTFSSSSPEVATVTAGGLVEALSLGTTTITAISGSNKATYELTVTDSGAALASLALEGRTALHSGDTEQLKTFAFYDGGTEPIRITEHVVYTSSDTDIADVSSAGLITAKNEGALTISAELDGVMATIDIVITKAMPVLQNIRMAGLIPLSEGDKIDASVLAAYSLLTEEVDVTEHAVFTSSDATVADVNADGQVTAKKVGTTRIRAAFEGKVAEHLLIVHSAQQLQKHEMRAAWIASVENIDWPTKGVTTEAQQKSDFTALLDELAATGINAVIVQIKPTADAFYPSKYAPWSEWLTGQQGKDPGYDPLAFMLEEAHKRNMEFHAWFNPYRISMHNDLSKLVDSHPAKQNPDWVVSYGGKLYFNPGVPAAKQFVIDSVMEVVDEYDIDAVHFDDYFYPYPVTGVDFPDADQYAAYGKDFADKAAWRRNNVDTLIEGLATAIKESKPYVKFGISPFGIWRNVSSDKDGSDTNGLQSYDALHADTKGWVDKGWLDYIAPQDYWHFGNGPAAYEKVVEWWRGVTATANTHLYIGHAMYRVPTWDDPNEMINQIKFNRSFADDVHGSMFFSAKDVIANHLGMQDAMMNDLYRNPALVPTMPWLEDTAPNAPTLHAAQSVKRGQAELRFAHATGDQDTTYYAIYRQEGSATPNIQDPSQLIGTVRMQAGSAEQVYIDNHMDEFKTYTYAVTALDRLHNESKSSNAATLAYSPGNTLFEKLMAKDASKGTIELERSGVLKLAANVVIEQKLSARTVTRLLSEVLIGAENVAFTLNDKGEISNITLNGETPRDTMRVGIRNSIADITDITQLNHNRIEMLATTPFSIGDKIGETSVKAEANSPLIFTIADGKTIIEQKDKVLLSTDNRVYILPPADGSLIEITSLTRAQGKPKYRGVLEVFQSPEGDKLRIVNELNMEQYLYQVVPSEMPASFGLEALKAQSIAARTYALTDYMVSRFADHGFHIDDSTLSQVFNNSAENDLTRQAVDATKGLIMLSDGMLVDARFYSTSGGYGASKHEVWADTGTNKFPGTAIPYLTAKSYTFQPGTDDILNIDTSDEAAIHAFYKDLSLKGFDSDSLFFRWKVSLSAEELANTVNKNIKLRYAADPLSILTKSANGSYASLPIPDAGIGEWLGMSVAQRGAGGNVTELIIEGTTGTYKIMKEYNIRFTIRPTKADTGSTSDILAYRAKGGSTGYDDSATVKNASILYSAFFTFDIDSGDNGAVESVTFYGGGNGHGVGMSQYGAQMLGKDGQTYSQILNTYYANMIITSLNAPIISSLEAVHPARLSIGSTAKLTVSGFFSNGDKSVLTAGIDYQSSDSSIVSIDANGNLKAMKAGEATLTITVGSLSTATKVQAYRSSVDPGNPGDPGQPGEGDGGGTDPNPEPGINLSDIGSHWAKASIEEAVKRGIVMGYEDGTFRPQAQVTRAQFVTLLMRAFEGESAAAPAVSFKDEGSIPDWAKASVKKAVALGLLTGYADGTFRPDKAISRSEMTALIVRIAGLEPIEDATLSFADSDNVADWARGYIAAAVEAGLMQGKGNNRFAPNDRTTRAEAVVLLLAWLNQNDNE</sequence>
<keyword evidence="1" id="KW-0732">Signal</keyword>
<feature type="compositionally biased region" description="Gly residues" evidence="2">
    <location>
        <begin position="1681"/>
        <end position="1691"/>
    </location>
</feature>
<dbReference type="InterPro" id="IPR001119">
    <property type="entry name" value="SLH_dom"/>
</dbReference>
<feature type="domain" description="SLH" evidence="4">
    <location>
        <begin position="1758"/>
        <end position="1821"/>
    </location>
</feature>
<evidence type="ECO:0000256" key="1">
    <source>
        <dbReference type="ARBA" id="ARBA00022729"/>
    </source>
</evidence>
<feature type="domain" description="SLH" evidence="4">
    <location>
        <begin position="1696"/>
        <end position="1757"/>
    </location>
</feature>
<feature type="region of interest" description="Disordered" evidence="2">
    <location>
        <begin position="1669"/>
        <end position="1703"/>
    </location>
</feature>
<dbReference type="OrthoDB" id="9794671at2"/>
<feature type="transmembrane region" description="Helical" evidence="3">
    <location>
        <begin position="56"/>
        <end position="77"/>
    </location>
</feature>
<evidence type="ECO:0000313" key="6">
    <source>
        <dbReference type="Proteomes" id="UP000261905"/>
    </source>
</evidence>
<evidence type="ECO:0000256" key="3">
    <source>
        <dbReference type="SAM" id="Phobius"/>
    </source>
</evidence>
<feature type="domain" description="SLH" evidence="4">
    <location>
        <begin position="1823"/>
        <end position="1879"/>
    </location>
</feature>
<accession>A0A371PMY5</accession>
<dbReference type="NCBIfam" id="TIGR02669">
    <property type="entry name" value="SpoIID_LytB"/>
    <property type="match status" value="1"/>
</dbReference>
<dbReference type="Proteomes" id="UP000261905">
    <property type="component" value="Unassembled WGS sequence"/>
</dbReference>
<dbReference type="Gene3D" id="2.60.40.10">
    <property type="entry name" value="Immunoglobulins"/>
    <property type="match status" value="1"/>
</dbReference>
<dbReference type="InterPro" id="IPR013486">
    <property type="entry name" value="SpoIID/LytB"/>
</dbReference>
<dbReference type="InterPro" id="IPR008964">
    <property type="entry name" value="Invasin/intimin_cell_adhesion"/>
</dbReference>
<dbReference type="GO" id="GO:0030435">
    <property type="term" value="P:sporulation resulting in formation of a cellular spore"/>
    <property type="evidence" value="ECO:0007669"/>
    <property type="project" value="InterPro"/>
</dbReference>
<proteinExistence type="predicted"/>
<dbReference type="SMART" id="SM00635">
    <property type="entry name" value="BID_2"/>
    <property type="match status" value="3"/>
</dbReference>
<dbReference type="Pfam" id="PF02368">
    <property type="entry name" value="Big_2"/>
    <property type="match status" value="3"/>
</dbReference>
<evidence type="ECO:0000259" key="4">
    <source>
        <dbReference type="PROSITE" id="PS51272"/>
    </source>
</evidence>
<dbReference type="InterPro" id="IPR017853">
    <property type="entry name" value="GH"/>
</dbReference>
<keyword evidence="3" id="KW-0812">Transmembrane</keyword>
<evidence type="ECO:0000256" key="2">
    <source>
        <dbReference type="SAM" id="MobiDB-lite"/>
    </source>
</evidence>
<keyword evidence="3" id="KW-0472">Membrane</keyword>
<keyword evidence="3" id="KW-1133">Transmembrane helix</keyword>
<dbReference type="Pfam" id="PF08486">
    <property type="entry name" value="SpoIID"/>
    <property type="match status" value="1"/>
</dbReference>
<keyword evidence="6" id="KW-1185">Reference proteome</keyword>
<dbReference type="Gene3D" id="2.60.40.1080">
    <property type="match status" value="4"/>
</dbReference>
<dbReference type="Gene3D" id="2.60.120.430">
    <property type="entry name" value="Galactose-binding lectin"/>
    <property type="match status" value="1"/>
</dbReference>
<dbReference type="PROSITE" id="PS51272">
    <property type="entry name" value="SLH"/>
    <property type="match status" value="3"/>
</dbReference>
<dbReference type="Pfam" id="PF02638">
    <property type="entry name" value="GHL10"/>
    <property type="match status" value="1"/>
</dbReference>
<dbReference type="InterPro" id="IPR013783">
    <property type="entry name" value="Ig-like_fold"/>
</dbReference>
<protein>
    <submittedName>
        <fullName evidence="5">SpoIID/LytB domain-containing protein</fullName>
    </submittedName>
</protein>
<reference evidence="5 6" key="1">
    <citation type="submission" date="2018-08" db="EMBL/GenBank/DDBJ databases">
        <title>Paenibacillus sp. M4BSY-1, whole genome shotgun sequence.</title>
        <authorList>
            <person name="Tuo L."/>
        </authorList>
    </citation>
    <scope>NUCLEOTIDE SEQUENCE [LARGE SCALE GENOMIC DNA]</scope>
    <source>
        <strain evidence="5 6">M4BSY-1</strain>
    </source>
</reference>
<dbReference type="SUPFAM" id="SSF49373">
    <property type="entry name" value="Invasin/intimin cell-adhesion fragments"/>
    <property type="match status" value="4"/>
</dbReference>
<dbReference type="InterPro" id="IPR003343">
    <property type="entry name" value="Big_2"/>
</dbReference>